<gene>
    <name evidence="10" type="ORF">GCM10022261_10910</name>
</gene>
<proteinExistence type="inferred from homology"/>
<dbReference type="PROSITE" id="PS50893">
    <property type="entry name" value="ABC_TRANSPORTER_2"/>
    <property type="match status" value="1"/>
</dbReference>
<dbReference type="NCBIfam" id="TIGR01186">
    <property type="entry name" value="proV"/>
    <property type="match status" value="1"/>
</dbReference>
<reference evidence="11" key="1">
    <citation type="journal article" date="2019" name="Int. J. Syst. Evol. Microbiol.">
        <title>The Global Catalogue of Microorganisms (GCM) 10K type strain sequencing project: providing services to taxonomists for standard genome sequencing and annotation.</title>
        <authorList>
            <consortium name="The Broad Institute Genomics Platform"/>
            <consortium name="The Broad Institute Genome Sequencing Center for Infectious Disease"/>
            <person name="Wu L."/>
            <person name="Ma J."/>
        </authorList>
    </citation>
    <scope>NUCLEOTIDE SEQUENCE [LARGE SCALE GENOMIC DNA]</scope>
    <source>
        <strain evidence="11">JCM 17458</strain>
    </source>
</reference>
<dbReference type="SUPFAM" id="SSF52540">
    <property type="entry name" value="P-loop containing nucleoside triphosphate hydrolases"/>
    <property type="match status" value="1"/>
</dbReference>
<evidence type="ECO:0000256" key="2">
    <source>
        <dbReference type="ARBA" id="ARBA00022448"/>
    </source>
</evidence>
<dbReference type="InterPro" id="IPR003439">
    <property type="entry name" value="ABC_transporter-like_ATP-bd"/>
</dbReference>
<keyword evidence="2" id="KW-0813">Transport</keyword>
<dbReference type="SUPFAM" id="SSF54631">
    <property type="entry name" value="CBS-domain pair"/>
    <property type="match status" value="1"/>
</dbReference>
<dbReference type="SMART" id="SM00382">
    <property type="entry name" value="AAA"/>
    <property type="match status" value="1"/>
</dbReference>
<dbReference type="InterPro" id="IPR005892">
    <property type="entry name" value="Gly-betaine_transp_ATP-bd"/>
</dbReference>
<accession>A0ABP8EI61</accession>
<dbReference type="RefSeq" id="WP_236863616.1">
    <property type="nucleotide sequence ID" value="NZ_BAABAZ010000004.1"/>
</dbReference>
<evidence type="ECO:0000259" key="9">
    <source>
        <dbReference type="PROSITE" id="PS51371"/>
    </source>
</evidence>
<keyword evidence="11" id="KW-1185">Reference proteome</keyword>
<dbReference type="PANTHER" id="PTHR43869:SF1">
    <property type="entry name" value="GLYCINE BETAINE_PROLINE BETAINE TRANSPORT SYSTEM ATP-BINDING PROTEIN PROV"/>
    <property type="match status" value="1"/>
</dbReference>
<sequence>MAVVRASHVYKIFGRQGKEVVEQLNLGRSRDELRRLGTAAVIDASFEVEKGETFVVMGLSGSGKSTLIRMINGLWTPTAGSIEINGQDISRMDAKQLRRLRADNISMVFQHFALLPHRTVRENAAYALEIKKVPKADRLERADHWLDVVGLGGWGDKLPGQLSGGMQQRVGLARALVAETDVLLMDEAFSALDPLIRREMQDQLVELQANLNKTVIFITHDLNEAMYLGDRIAVMRDGRIIQIGTAEEILTDPADDYIANFVQDVDRARVLTASSIMRTPDAVITDTAGPRVAIKTMEEARSSALLVTDRSRTLLGMVTDRAVVSAAREGVRDLRSLIETSGVLTVGADTPLSELFAPSSASRVPLAVVDETNKLLGVVPRIALLNSMASVGPSTGEMPAVGTLDATPADADFSATPQPTVRGSSVGAEAADEKGA</sequence>
<keyword evidence="4 10" id="KW-0067">ATP-binding</keyword>
<keyword evidence="3" id="KW-0547">Nucleotide-binding</keyword>
<feature type="domain" description="ABC transporter" evidence="8">
    <location>
        <begin position="21"/>
        <end position="262"/>
    </location>
</feature>
<feature type="domain" description="CBS" evidence="9">
    <location>
        <begin position="277"/>
        <end position="334"/>
    </location>
</feature>
<evidence type="ECO:0000256" key="5">
    <source>
        <dbReference type="ARBA" id="ARBA00022970"/>
    </source>
</evidence>
<dbReference type="Proteomes" id="UP001501586">
    <property type="component" value="Unassembled WGS sequence"/>
</dbReference>
<evidence type="ECO:0000256" key="4">
    <source>
        <dbReference type="ARBA" id="ARBA00022840"/>
    </source>
</evidence>
<dbReference type="InterPro" id="IPR051921">
    <property type="entry name" value="ABC_osmolyte_uptake_ATP-bind"/>
</dbReference>
<evidence type="ECO:0000313" key="11">
    <source>
        <dbReference type="Proteomes" id="UP001501586"/>
    </source>
</evidence>
<dbReference type="Gene3D" id="3.10.580.10">
    <property type="entry name" value="CBS-domain"/>
    <property type="match status" value="1"/>
</dbReference>
<dbReference type="InterPro" id="IPR046342">
    <property type="entry name" value="CBS_dom_sf"/>
</dbReference>
<feature type="region of interest" description="Disordered" evidence="7">
    <location>
        <begin position="404"/>
        <end position="436"/>
    </location>
</feature>
<comment type="similarity">
    <text evidence="1">Belongs to the ABC transporter superfamily.</text>
</comment>
<evidence type="ECO:0000256" key="6">
    <source>
        <dbReference type="PROSITE-ProRule" id="PRU00703"/>
    </source>
</evidence>
<keyword evidence="6" id="KW-0129">CBS domain</keyword>
<dbReference type="Pfam" id="PF00571">
    <property type="entry name" value="CBS"/>
    <property type="match status" value="2"/>
</dbReference>
<dbReference type="PANTHER" id="PTHR43869">
    <property type="entry name" value="GLYCINE BETAINE/PROLINE BETAINE TRANSPORT SYSTEM ATP-BINDING PROTEIN PROV"/>
    <property type="match status" value="1"/>
</dbReference>
<keyword evidence="5" id="KW-0029">Amino-acid transport</keyword>
<name>A0ABP8EI61_9MICO</name>
<dbReference type="Pfam" id="PF00005">
    <property type="entry name" value="ABC_tran"/>
    <property type="match status" value="1"/>
</dbReference>
<dbReference type="Gene3D" id="3.40.50.300">
    <property type="entry name" value="P-loop containing nucleotide triphosphate hydrolases"/>
    <property type="match status" value="1"/>
</dbReference>
<dbReference type="PROSITE" id="PS51371">
    <property type="entry name" value="CBS"/>
    <property type="match status" value="1"/>
</dbReference>
<dbReference type="CDD" id="cd03294">
    <property type="entry name" value="ABC_Pro_Gly_Betaine"/>
    <property type="match status" value="1"/>
</dbReference>
<evidence type="ECO:0000313" key="10">
    <source>
        <dbReference type="EMBL" id="GAA4283560.1"/>
    </source>
</evidence>
<comment type="caution">
    <text evidence="10">The sequence shown here is derived from an EMBL/GenBank/DDBJ whole genome shotgun (WGS) entry which is preliminary data.</text>
</comment>
<dbReference type="InterPro" id="IPR027417">
    <property type="entry name" value="P-loop_NTPase"/>
</dbReference>
<evidence type="ECO:0000259" key="8">
    <source>
        <dbReference type="PROSITE" id="PS50893"/>
    </source>
</evidence>
<evidence type="ECO:0000256" key="1">
    <source>
        <dbReference type="ARBA" id="ARBA00005417"/>
    </source>
</evidence>
<dbReference type="InterPro" id="IPR017871">
    <property type="entry name" value="ABC_transporter-like_CS"/>
</dbReference>
<evidence type="ECO:0000256" key="3">
    <source>
        <dbReference type="ARBA" id="ARBA00022741"/>
    </source>
</evidence>
<protein>
    <submittedName>
        <fullName evidence="10">Glycine betaine/L-proline ABC transporter ATP-binding protein</fullName>
    </submittedName>
</protein>
<evidence type="ECO:0000256" key="7">
    <source>
        <dbReference type="SAM" id="MobiDB-lite"/>
    </source>
</evidence>
<dbReference type="GO" id="GO:0005524">
    <property type="term" value="F:ATP binding"/>
    <property type="evidence" value="ECO:0007669"/>
    <property type="project" value="UniProtKB-KW"/>
</dbReference>
<organism evidence="10 11">
    <name type="scientific">Brevibacterium daeguense</name>
    <dbReference type="NCBI Taxonomy" id="909936"/>
    <lineage>
        <taxon>Bacteria</taxon>
        <taxon>Bacillati</taxon>
        <taxon>Actinomycetota</taxon>
        <taxon>Actinomycetes</taxon>
        <taxon>Micrococcales</taxon>
        <taxon>Brevibacteriaceae</taxon>
        <taxon>Brevibacterium</taxon>
    </lineage>
</organism>
<dbReference type="EMBL" id="BAABAZ010000004">
    <property type="protein sequence ID" value="GAA4283560.1"/>
    <property type="molecule type" value="Genomic_DNA"/>
</dbReference>
<dbReference type="PROSITE" id="PS00211">
    <property type="entry name" value="ABC_TRANSPORTER_1"/>
    <property type="match status" value="1"/>
</dbReference>
<dbReference type="InterPro" id="IPR000644">
    <property type="entry name" value="CBS_dom"/>
</dbReference>
<dbReference type="InterPro" id="IPR003593">
    <property type="entry name" value="AAA+_ATPase"/>
</dbReference>